<accession>A0ABU7TBJ8</accession>
<organism evidence="1 2">
    <name type="scientific">Methylobacterium radiotolerans</name>
    <dbReference type="NCBI Taxonomy" id="31998"/>
    <lineage>
        <taxon>Bacteria</taxon>
        <taxon>Pseudomonadati</taxon>
        <taxon>Pseudomonadota</taxon>
        <taxon>Alphaproteobacteria</taxon>
        <taxon>Hyphomicrobiales</taxon>
        <taxon>Methylobacteriaceae</taxon>
        <taxon>Methylobacterium</taxon>
    </lineage>
</organism>
<reference evidence="1 2" key="1">
    <citation type="journal article" date="2012" name="Genet. Mol. Biol.">
        <title>Analysis of 16S rRNA and mxaF genes revealing insights into Methylobacterium niche-specific plant association.</title>
        <authorList>
            <person name="Dourado M.N."/>
            <person name="Andreote F.D."/>
            <person name="Dini-Andreote F."/>
            <person name="Conti R."/>
            <person name="Araujo J.M."/>
            <person name="Araujo W.L."/>
        </authorList>
    </citation>
    <scope>NUCLEOTIDE SEQUENCE [LARGE SCALE GENOMIC DNA]</scope>
    <source>
        <strain evidence="1 2">SR1.6/4</strain>
    </source>
</reference>
<evidence type="ECO:0000313" key="1">
    <source>
        <dbReference type="EMBL" id="MEE7457885.1"/>
    </source>
</evidence>
<proteinExistence type="predicted"/>
<comment type="caution">
    <text evidence="1">The sequence shown here is derived from an EMBL/GenBank/DDBJ whole genome shotgun (WGS) entry which is preliminary data.</text>
</comment>
<evidence type="ECO:0000313" key="2">
    <source>
        <dbReference type="Proteomes" id="UP001349262"/>
    </source>
</evidence>
<keyword evidence="2" id="KW-1185">Reference proteome</keyword>
<gene>
    <name evidence="1" type="ORF">MRSR164_14225</name>
</gene>
<protein>
    <submittedName>
        <fullName evidence="1">Uncharacterized protein</fullName>
    </submittedName>
</protein>
<sequence>MTEPDVKSDQDRFLDPSDPQEAAYLALHAERAALEDELALLQHRQRFGSDEDEVASARATESALLKDLDRVLTMIRAAEIKRQQPHARRWQ</sequence>
<name>A0ABU7TBJ8_9HYPH</name>
<dbReference type="Proteomes" id="UP001349262">
    <property type="component" value="Unassembled WGS sequence"/>
</dbReference>
<dbReference type="EMBL" id="MLBY01000004">
    <property type="protein sequence ID" value="MEE7457885.1"/>
    <property type="molecule type" value="Genomic_DNA"/>
</dbReference>